<proteinExistence type="inferred from homology"/>
<keyword evidence="2" id="KW-0560">Oxidoreductase</keyword>
<evidence type="ECO:0000256" key="2">
    <source>
        <dbReference type="ARBA" id="ARBA00023002"/>
    </source>
</evidence>
<dbReference type="Proteomes" id="UP001265746">
    <property type="component" value="Unassembled WGS sequence"/>
</dbReference>
<evidence type="ECO:0000313" key="4">
    <source>
        <dbReference type="EMBL" id="KAK2596433.1"/>
    </source>
</evidence>
<protein>
    <submittedName>
        <fullName evidence="4">Uncharacterized protein</fullName>
    </submittedName>
</protein>
<gene>
    <name evidence="4" type="ORF">N8I77_013323</name>
</gene>
<dbReference type="SUPFAM" id="SSF51735">
    <property type="entry name" value="NAD(P)-binding Rossmann-fold domains"/>
    <property type="match status" value="1"/>
</dbReference>
<dbReference type="Gene3D" id="3.40.50.720">
    <property type="entry name" value="NAD(P)-binding Rossmann-like Domain"/>
    <property type="match status" value="1"/>
</dbReference>
<comment type="similarity">
    <text evidence="1">Belongs to the short-chain dehydrogenases/reductases (SDR) family.</text>
</comment>
<sequence length="311" mass="33902">MASTTKTFHHAPYPAVSAENPSNSQAGKTVLITGSASGIGYEIANKFAQANAARIIISGRNSKTVDKAATDLKKEAISSEILTRVFSINEEASIDQLWESFSNEGILIDVLILNAADTSGGPVNPLLNAWPQFRAMFNTNVFGNVLMAARFLDSPNSVNRQKTLINLTSCLAHSNPARLQAAYSASKVASSSFFQHLAQEIPVEQCRIINLHPGLIPNMSSTSNAPPELIKMVRWDEASLPASVCVWASTPAASFLHGRFIWSNWDVEELAQRETELHEPGYLRVGLQGVEYVDITNLFDQIREKDASGTQ</sequence>
<dbReference type="EMBL" id="JAUJFL010000011">
    <property type="protein sequence ID" value="KAK2596433.1"/>
    <property type="molecule type" value="Genomic_DNA"/>
</dbReference>
<dbReference type="CDD" id="cd05233">
    <property type="entry name" value="SDR_c"/>
    <property type="match status" value="1"/>
</dbReference>
<dbReference type="AlphaFoldDB" id="A0AAD9S182"/>
<dbReference type="PANTHER" id="PTHR42901:SF1">
    <property type="entry name" value="ALCOHOL DEHYDROGENASE"/>
    <property type="match status" value="1"/>
</dbReference>
<reference evidence="4" key="1">
    <citation type="submission" date="2023-06" db="EMBL/GenBank/DDBJ databases">
        <authorList>
            <person name="Noh H."/>
        </authorList>
    </citation>
    <scope>NUCLEOTIDE SEQUENCE</scope>
    <source>
        <strain evidence="4">DUCC20226</strain>
    </source>
</reference>
<evidence type="ECO:0000313" key="5">
    <source>
        <dbReference type="Proteomes" id="UP001265746"/>
    </source>
</evidence>
<organism evidence="4 5">
    <name type="scientific">Phomopsis amygdali</name>
    <name type="common">Fusicoccum amygdali</name>
    <dbReference type="NCBI Taxonomy" id="1214568"/>
    <lineage>
        <taxon>Eukaryota</taxon>
        <taxon>Fungi</taxon>
        <taxon>Dikarya</taxon>
        <taxon>Ascomycota</taxon>
        <taxon>Pezizomycotina</taxon>
        <taxon>Sordariomycetes</taxon>
        <taxon>Sordariomycetidae</taxon>
        <taxon>Diaporthales</taxon>
        <taxon>Diaporthaceae</taxon>
        <taxon>Diaporthe</taxon>
    </lineage>
</organism>
<evidence type="ECO:0000256" key="3">
    <source>
        <dbReference type="SAM" id="MobiDB-lite"/>
    </source>
</evidence>
<dbReference type="Pfam" id="PF00106">
    <property type="entry name" value="adh_short"/>
    <property type="match status" value="1"/>
</dbReference>
<dbReference type="GO" id="GO:0016491">
    <property type="term" value="F:oxidoreductase activity"/>
    <property type="evidence" value="ECO:0007669"/>
    <property type="project" value="UniProtKB-KW"/>
</dbReference>
<dbReference type="PANTHER" id="PTHR42901">
    <property type="entry name" value="ALCOHOL DEHYDROGENASE"/>
    <property type="match status" value="1"/>
</dbReference>
<keyword evidence="5" id="KW-1185">Reference proteome</keyword>
<comment type="caution">
    <text evidence="4">The sequence shown here is derived from an EMBL/GenBank/DDBJ whole genome shotgun (WGS) entry which is preliminary data.</text>
</comment>
<evidence type="ECO:0000256" key="1">
    <source>
        <dbReference type="ARBA" id="ARBA00006484"/>
    </source>
</evidence>
<feature type="region of interest" description="Disordered" evidence="3">
    <location>
        <begin position="1"/>
        <end position="24"/>
    </location>
</feature>
<name>A0AAD9S182_PHOAM</name>
<dbReference type="InterPro" id="IPR002347">
    <property type="entry name" value="SDR_fam"/>
</dbReference>
<dbReference type="PRINTS" id="PR00081">
    <property type="entry name" value="GDHRDH"/>
</dbReference>
<dbReference type="InterPro" id="IPR036291">
    <property type="entry name" value="NAD(P)-bd_dom_sf"/>
</dbReference>
<accession>A0AAD9S182</accession>